<dbReference type="InterPro" id="IPR021238">
    <property type="entry name" value="DUF2620"/>
</dbReference>
<dbReference type="STRING" id="883114.HMPREF9709_00004"/>
<organism evidence="1 2">
    <name type="scientific">Helcococcus kunzii ATCC 51366</name>
    <dbReference type="NCBI Taxonomy" id="883114"/>
    <lineage>
        <taxon>Bacteria</taxon>
        <taxon>Bacillati</taxon>
        <taxon>Bacillota</taxon>
        <taxon>Tissierellia</taxon>
        <taxon>Tissierellales</taxon>
        <taxon>Peptoniphilaceae</taxon>
        <taxon>Helcococcus</taxon>
    </lineage>
</organism>
<dbReference type="eggNOG" id="ENOG5032N2F">
    <property type="taxonomic scope" value="Bacteria"/>
</dbReference>
<name>H3NKZ3_9FIRM</name>
<comment type="caution">
    <text evidence="1">The sequence shown here is derived from an EMBL/GenBank/DDBJ whole genome shotgun (WGS) entry which is preliminary data.</text>
</comment>
<dbReference type="HOGENOM" id="CLU_133709_0_0_9"/>
<evidence type="ECO:0008006" key="3">
    <source>
        <dbReference type="Google" id="ProtNLM"/>
    </source>
</evidence>
<reference evidence="1 2" key="1">
    <citation type="submission" date="2012-01" db="EMBL/GenBank/DDBJ databases">
        <title>The Genome Sequence of Helcococcus kunzii ATCC 51366.</title>
        <authorList>
            <consortium name="The Broad Institute Genome Sequencing Platform"/>
            <person name="Earl A."/>
            <person name="Ward D."/>
            <person name="Feldgarden M."/>
            <person name="Gevers D."/>
            <person name="Huys G."/>
            <person name="Young S.K."/>
            <person name="Zeng Q."/>
            <person name="Gargeya S."/>
            <person name="Fitzgerald M."/>
            <person name="Haas B."/>
            <person name="Abouelleil A."/>
            <person name="Alvarado L."/>
            <person name="Arachchi H.M."/>
            <person name="Berlin A."/>
            <person name="Chapman S.B."/>
            <person name="Gearin G."/>
            <person name="Goldberg J."/>
            <person name="Griggs A."/>
            <person name="Gujja S."/>
            <person name="Hansen M."/>
            <person name="Heiman D."/>
            <person name="Howarth C."/>
            <person name="Larimer J."/>
            <person name="Lui A."/>
            <person name="MacDonald P.J.P."/>
            <person name="McCowen C."/>
            <person name="Montmayeur A."/>
            <person name="Murphy C."/>
            <person name="Neiman D."/>
            <person name="Pearson M."/>
            <person name="Priest M."/>
            <person name="Roberts A."/>
            <person name="Saif S."/>
            <person name="Shea T."/>
            <person name="Sisk P."/>
            <person name="Stolte C."/>
            <person name="Sykes S."/>
            <person name="Wortman J."/>
            <person name="Nusbaum C."/>
            <person name="Birren B."/>
        </authorList>
    </citation>
    <scope>NUCLEOTIDE SEQUENCE [LARGE SCALE GENOMIC DNA]</scope>
    <source>
        <strain evidence="1 2">ATCC 51366</strain>
    </source>
</reference>
<proteinExistence type="predicted"/>
<dbReference type="EMBL" id="AGEI01000001">
    <property type="protein sequence ID" value="EHR36417.1"/>
    <property type="molecule type" value="Genomic_DNA"/>
</dbReference>
<gene>
    <name evidence="1" type="ORF">HMPREF9709_00004</name>
</gene>
<evidence type="ECO:0000313" key="2">
    <source>
        <dbReference type="Proteomes" id="UP000004191"/>
    </source>
</evidence>
<dbReference type="Pfam" id="PF10941">
    <property type="entry name" value="DUF2620"/>
    <property type="match status" value="1"/>
</dbReference>
<accession>H3NKZ3</accession>
<protein>
    <recommendedName>
        <fullName evidence="3">DUF2620 domain-containing protein</fullName>
    </recommendedName>
</protein>
<sequence length="111" mass="12138">MDKQDITNLVKELVKGKMEVESKSDIEAVLDIQSNKADYYLGACATGAGGALGIATGMLGRDKCVSVSIPGKKMTEEEIKMEIENGKIAFGFVNYDYEKVVPIILKYILDK</sequence>
<evidence type="ECO:0000313" key="1">
    <source>
        <dbReference type="EMBL" id="EHR36417.1"/>
    </source>
</evidence>
<keyword evidence="2" id="KW-1185">Reference proteome</keyword>
<dbReference type="Proteomes" id="UP000004191">
    <property type="component" value="Unassembled WGS sequence"/>
</dbReference>
<dbReference type="AlphaFoldDB" id="H3NKZ3"/>